<dbReference type="PANTHER" id="PTHR45947">
    <property type="entry name" value="SULFOQUINOVOSYL TRANSFERASE SQD2"/>
    <property type="match status" value="1"/>
</dbReference>
<dbReference type="CDD" id="cd03794">
    <property type="entry name" value="GT4_WbuB-like"/>
    <property type="match status" value="1"/>
</dbReference>
<dbReference type="InterPro" id="IPR050194">
    <property type="entry name" value="Glycosyltransferase_grp1"/>
</dbReference>
<reference evidence="2 3" key="1">
    <citation type="submission" date="2024-12" db="EMBL/GenBank/DDBJ databases">
        <authorList>
            <person name="Lee Y."/>
        </authorList>
    </citation>
    <scope>NUCLEOTIDE SEQUENCE [LARGE SCALE GENOMIC DNA]</scope>
    <source>
        <strain evidence="2 3">03SUJ4</strain>
    </source>
</reference>
<evidence type="ECO:0000313" key="3">
    <source>
        <dbReference type="Proteomes" id="UP001634747"/>
    </source>
</evidence>
<dbReference type="Pfam" id="PF13579">
    <property type="entry name" value="Glyco_trans_4_4"/>
    <property type="match status" value="1"/>
</dbReference>
<protein>
    <submittedName>
        <fullName evidence="2">Glycosyltransferase family 4 protein</fullName>
    </submittedName>
</protein>
<evidence type="ECO:0000313" key="2">
    <source>
        <dbReference type="EMBL" id="MFN2974823.1"/>
    </source>
</evidence>
<evidence type="ECO:0000259" key="1">
    <source>
        <dbReference type="Pfam" id="PF13579"/>
    </source>
</evidence>
<dbReference type="SUPFAM" id="SSF53756">
    <property type="entry name" value="UDP-Glycosyltransferase/glycogen phosphorylase"/>
    <property type="match status" value="1"/>
</dbReference>
<dbReference type="EMBL" id="JBJYXY010000001">
    <property type="protein sequence ID" value="MFN2974823.1"/>
    <property type="molecule type" value="Genomic_DNA"/>
</dbReference>
<dbReference type="Gene3D" id="3.40.50.2000">
    <property type="entry name" value="Glycogen Phosphorylase B"/>
    <property type="match status" value="2"/>
</dbReference>
<gene>
    <name evidence="2" type="ORF">ACK2TP_03530</name>
</gene>
<dbReference type="Proteomes" id="UP001634747">
    <property type="component" value="Unassembled WGS sequence"/>
</dbReference>
<dbReference type="RefSeq" id="WP_263413626.1">
    <property type="nucleotide sequence ID" value="NZ_BAABBH010000001.1"/>
</dbReference>
<organism evidence="2 3">
    <name type="scientific">Terriglobus aquaticus</name>
    <dbReference type="NCBI Taxonomy" id="940139"/>
    <lineage>
        <taxon>Bacteria</taxon>
        <taxon>Pseudomonadati</taxon>
        <taxon>Acidobacteriota</taxon>
        <taxon>Terriglobia</taxon>
        <taxon>Terriglobales</taxon>
        <taxon>Acidobacteriaceae</taxon>
        <taxon>Terriglobus</taxon>
    </lineage>
</organism>
<keyword evidence="3" id="KW-1185">Reference proteome</keyword>
<comment type="caution">
    <text evidence="2">The sequence shown here is derived from an EMBL/GenBank/DDBJ whole genome shotgun (WGS) entry which is preliminary data.</text>
</comment>
<accession>A0ABW9KHU5</accession>
<dbReference type="PANTHER" id="PTHR45947:SF3">
    <property type="entry name" value="SULFOQUINOVOSYL TRANSFERASE SQD2"/>
    <property type="match status" value="1"/>
</dbReference>
<sequence>MKMLFINQFFWPDSSATSQQLTDLTTALAHRGHEVHVVSSRGGYAEAAATDAPPVTVHRLSSLAFSRGKLQRFFSYVSFYPLAFLRVLSLPRMDVVVSLTTPPLIAMVGQVTKTLRGSRHYIWEQDIYPDVATELGKVAPGGVIDRVVGAVADSARRHADGIVSLGRCMKLRLVRRGIPAEHIHIAENWSNSAAIMPMERPGSSRELVLLYSGNLGLAHEVKTLQQSMLTLSGDPRFRFIFVGGGGRRQELKQYLAVYDIHSLEERGYVPRDRLSEGLALGDIGLVLQDSACSGLVVPSKVYGIMASGRPILFVGPPDATPALHIREHGCGWQVDGGDHAGLTRLLLHLAEHRDEVLEAGRRARAALLQHYDLPQGTERIARILEQQPVKATATSKAKNSRLSEVSLSEVSLPAVARACEGEHA</sequence>
<name>A0ABW9KHU5_9BACT</name>
<dbReference type="InterPro" id="IPR028098">
    <property type="entry name" value="Glyco_trans_4-like_N"/>
</dbReference>
<feature type="domain" description="Glycosyltransferase subfamily 4-like N-terminal" evidence="1">
    <location>
        <begin position="19"/>
        <end position="189"/>
    </location>
</feature>
<proteinExistence type="predicted"/>